<keyword evidence="5" id="KW-0255">Endonuclease</keyword>
<evidence type="ECO:0000256" key="1">
    <source>
        <dbReference type="ARBA" id="ARBA00003293"/>
    </source>
</evidence>
<evidence type="ECO:0000256" key="3">
    <source>
        <dbReference type="ARBA" id="ARBA00022705"/>
    </source>
</evidence>
<sequence>MSRRLINFNTLPDAEPANGQYAYWWNAPRHQAIAGFERPLTRERRLQGQAILADIDSLPRILRYPYRKRYDTLLREQGILQAQNFLYFDFHQKLWPRIVAVTRRFAMDTQNSHPATAWLAANISQFNHLPDLHNKQLKTLATQIAAGFFNLFEQYCDQCIANENGDKEALYRMRNLHPIYGELARIARGLHVTPVYYQRYRKRRLKAENVVSAVARWVNDDFWYRQLKAHRTRWREALLIAAMAVNKNRSPYASRQAIQDVKSQRLSNLQYLQAMDIEDVATGERFDLVEKVMQSISNPEIRRMELMAQIAGIERVATARGDIGMFITITTPSKYHPTRQMGKDKIAVLNSNWADEAYTPKDGQGYLVGVWAKIRTAFKDAGLNVYGVRVVEPHHDGTPHWHLLLFTDKASRAEAVDIMRKKALQEDGDERGAKKYRFECRHMNRGGAVGYIAKYIAKNIDGYALDGLIDKETGKPLKDAASAVTAWASTWRIPQFHFYNLPSKGAYRECRRLRSISIADQMGEIAEKVRAAADIGDFENYILSQGGPCTPRDQQTVRVARELDDKLNPYDESVSKVVGIYAQLNPCAGVVKTREREYRIVKKRQSHSTTPEHTGEGFGFDLLKSAIGAPRSPVNNCGSGYWQGGEEGAMLPPDLTGKALSDVLQWGWATGINAAENGAQREETGVSGPRVISRITLTRKEEALLPDVMKFTASMGMPISTESMAMMFVKGMSISFDGQMMRFADGEVRLVETEDGQAQRQREFDARKQERREALRQRINNMGEMRKNLS</sequence>
<dbReference type="HOGENOM" id="CLU_013772_3_1_6"/>
<comment type="caution">
    <text evidence="8">The sequence shown here is derived from an EMBL/GenBank/DDBJ whole genome shotgun (WGS) entry which is preliminary data.</text>
</comment>
<keyword evidence="6 8" id="KW-0378">Hydrolase</keyword>
<evidence type="ECO:0000256" key="6">
    <source>
        <dbReference type="ARBA" id="ARBA00022801"/>
    </source>
</evidence>
<dbReference type="EC" id="3.1.-.-" evidence="8"/>
<dbReference type="Pfam" id="PF05840">
    <property type="entry name" value="Phage_GPA"/>
    <property type="match status" value="1"/>
</dbReference>
<feature type="domain" description="Replication gene A protein-like" evidence="7">
    <location>
        <begin position="135"/>
        <end position="463"/>
    </location>
</feature>
<comment type="similarity">
    <text evidence="2">Belongs to the phage GPA family.</text>
</comment>
<dbReference type="EMBL" id="CBSX010000152">
    <property type="protein sequence ID" value="CDH06563.1"/>
    <property type="molecule type" value="Genomic_DNA"/>
</dbReference>
<dbReference type="GO" id="GO:0006260">
    <property type="term" value="P:DNA replication"/>
    <property type="evidence" value="ECO:0007669"/>
    <property type="project" value="UniProtKB-KW"/>
</dbReference>
<proteinExistence type="inferred from homology"/>
<gene>
    <name evidence="8" type="primary">A</name>
    <name evidence="8" type="ORF">XBO1_2350024</name>
</gene>
<name>A0A077P7R8_XENBV</name>
<dbReference type="RefSeq" id="WP_051894619.1">
    <property type="nucleotide sequence ID" value="NZ_CAWLUU010000205.1"/>
</dbReference>
<comment type="function">
    <text evidence="1">Possible endonuclease which induces a single-strand cut and initiates DNA replication.</text>
</comment>
<keyword evidence="3" id="KW-0235">DNA replication</keyword>
<accession>A0A077P7R8</accession>
<evidence type="ECO:0000256" key="2">
    <source>
        <dbReference type="ARBA" id="ARBA00009260"/>
    </source>
</evidence>
<dbReference type="InterPro" id="IPR008766">
    <property type="entry name" value="Replication_gene_A-like"/>
</dbReference>
<organism evidence="8">
    <name type="scientific">Xenorhabdus bovienii str. oregonense</name>
    <dbReference type="NCBI Taxonomy" id="1398202"/>
    <lineage>
        <taxon>Bacteria</taxon>
        <taxon>Pseudomonadati</taxon>
        <taxon>Pseudomonadota</taxon>
        <taxon>Gammaproteobacteria</taxon>
        <taxon>Enterobacterales</taxon>
        <taxon>Morganellaceae</taxon>
        <taxon>Xenorhabdus</taxon>
    </lineage>
</organism>
<keyword evidence="4" id="KW-0540">Nuclease</keyword>
<evidence type="ECO:0000256" key="4">
    <source>
        <dbReference type="ARBA" id="ARBA00022722"/>
    </source>
</evidence>
<protein>
    <submittedName>
        <fullName evidence="8">Replication gene A protein</fullName>
        <ecNumber evidence="8">3.1.-.-</ecNumber>
    </submittedName>
</protein>
<evidence type="ECO:0000256" key="5">
    <source>
        <dbReference type="ARBA" id="ARBA00022759"/>
    </source>
</evidence>
<dbReference type="Proteomes" id="UP000028483">
    <property type="component" value="Unassembled WGS sequence"/>
</dbReference>
<reference evidence="8" key="1">
    <citation type="submission" date="2013-07" db="EMBL/GenBank/DDBJ databases">
        <title>Sub-species coevolution in mutualistic symbiosis.</title>
        <authorList>
            <person name="Murfin K."/>
            <person name="Klassen J."/>
            <person name="Lee M."/>
            <person name="Forst S."/>
            <person name="Stock P."/>
            <person name="Goodrich-Blair H."/>
        </authorList>
    </citation>
    <scope>NUCLEOTIDE SEQUENCE [LARGE SCALE GENOMIC DNA]</scope>
    <source>
        <strain evidence="8">Oregonense</strain>
    </source>
</reference>
<evidence type="ECO:0000313" key="8">
    <source>
        <dbReference type="EMBL" id="CDH06563.1"/>
    </source>
</evidence>
<evidence type="ECO:0000259" key="7">
    <source>
        <dbReference type="Pfam" id="PF05840"/>
    </source>
</evidence>
<dbReference type="GO" id="GO:0016787">
    <property type="term" value="F:hydrolase activity"/>
    <property type="evidence" value="ECO:0007669"/>
    <property type="project" value="UniProtKB-KW"/>
</dbReference>
<dbReference type="GO" id="GO:0004519">
    <property type="term" value="F:endonuclease activity"/>
    <property type="evidence" value="ECO:0007669"/>
    <property type="project" value="UniProtKB-KW"/>
</dbReference>
<dbReference type="AlphaFoldDB" id="A0A077P7R8"/>